<dbReference type="KEGG" id="naf:GQ61_06490"/>
<dbReference type="RefSeq" id="WP_085784506.1">
    <property type="nucleotide sequence ID" value="NZ_CP008743.1"/>
</dbReference>
<evidence type="ECO:0000313" key="3">
    <source>
        <dbReference type="Proteomes" id="UP000237351"/>
    </source>
</evidence>
<dbReference type="AlphaFoldDB" id="A0A1W6N566"/>
<dbReference type="SUPFAM" id="SSF88697">
    <property type="entry name" value="PUA domain-like"/>
    <property type="match status" value="1"/>
</dbReference>
<organism evidence="2 3">
    <name type="scientific">Candidatus Nucleicultrix amoebiphila FS5</name>
    <dbReference type="NCBI Taxonomy" id="1414854"/>
    <lineage>
        <taxon>Bacteria</taxon>
        <taxon>Pseudomonadati</taxon>
        <taxon>Pseudomonadota</taxon>
        <taxon>Alphaproteobacteria</taxon>
        <taxon>Holosporales</taxon>
        <taxon>Candidatus Nucleicultricaceae</taxon>
        <taxon>Candidatus Nucleicultrix</taxon>
    </lineage>
</organism>
<evidence type="ECO:0000259" key="1">
    <source>
        <dbReference type="PROSITE" id="PS51787"/>
    </source>
</evidence>
<proteinExistence type="predicted"/>
<evidence type="ECO:0000313" key="2">
    <source>
        <dbReference type="EMBL" id="ARN84993.1"/>
    </source>
</evidence>
<feature type="domain" description="Lon N-terminal" evidence="1">
    <location>
        <begin position="12"/>
        <end position="198"/>
    </location>
</feature>
<reference evidence="2 3" key="1">
    <citation type="submission" date="2014-06" db="EMBL/GenBank/DDBJ databases">
        <title>The genome of the endonuclear symbiont Nucleicultrix amoebiphila.</title>
        <authorList>
            <person name="Schulz F."/>
            <person name="Horn M."/>
        </authorList>
    </citation>
    <scope>NUCLEOTIDE SEQUENCE [LARGE SCALE GENOMIC DNA]</scope>
    <source>
        <strain evidence="2 3">FS5</strain>
    </source>
</reference>
<protein>
    <recommendedName>
        <fullName evidence="1">Lon N-terminal domain-containing protein</fullName>
    </recommendedName>
</protein>
<dbReference type="OrthoDB" id="9806457at2"/>
<dbReference type="SMART" id="SM00464">
    <property type="entry name" value="LON"/>
    <property type="match status" value="1"/>
</dbReference>
<dbReference type="PROSITE" id="PS51787">
    <property type="entry name" value="LON_N"/>
    <property type="match status" value="1"/>
</dbReference>
<dbReference type="InterPro" id="IPR015947">
    <property type="entry name" value="PUA-like_sf"/>
</dbReference>
<gene>
    <name evidence="2" type="ORF">GQ61_06490</name>
</gene>
<dbReference type="Gene3D" id="2.30.130.40">
    <property type="entry name" value="LON domain-like"/>
    <property type="match status" value="1"/>
</dbReference>
<dbReference type="Gene3D" id="1.20.58.1480">
    <property type="match status" value="1"/>
</dbReference>
<dbReference type="InterPro" id="IPR003111">
    <property type="entry name" value="Lon_prtase_N"/>
</dbReference>
<keyword evidence="3" id="KW-1185">Reference proteome</keyword>
<dbReference type="Pfam" id="PF02190">
    <property type="entry name" value="LON_substr_bdg"/>
    <property type="match status" value="1"/>
</dbReference>
<dbReference type="EMBL" id="CP008743">
    <property type="protein sequence ID" value="ARN84993.1"/>
    <property type="molecule type" value="Genomic_DNA"/>
</dbReference>
<dbReference type="STRING" id="1414854.GQ61_06490"/>
<name>A0A1W6N566_9PROT</name>
<accession>A0A1W6N566</accession>
<dbReference type="Proteomes" id="UP000237351">
    <property type="component" value="Chromosome"/>
</dbReference>
<dbReference type="InterPro" id="IPR046336">
    <property type="entry name" value="Lon_prtase_N_sf"/>
</dbReference>
<sequence length="209" mass="23801">MTITLNNYPAKVPVLVLPGTVLMPHAHLPVTISDPRQSMLVDLAIKQDRLIGVLQSSPLETLFTSGCLAKISSFTELDSLKYLLVLTGLVRFELEEVPETNPPVHPLKVRYMPEDSTETGEFQIVEDRERLMMLLENYFESYNISANWDEIQASSDEKLISTLAMVCPFEPVEKQALLETKNLKERCQMMTALMEMAVFKKYNSSYQKH</sequence>